<keyword evidence="8" id="KW-1185">Reference proteome</keyword>
<dbReference type="eggNOG" id="COG0730">
    <property type="taxonomic scope" value="Bacteria"/>
</dbReference>
<dbReference type="EMBL" id="CP003108">
    <property type="protein sequence ID" value="AET69271.1"/>
    <property type="molecule type" value="Genomic_DNA"/>
</dbReference>
<evidence type="ECO:0000313" key="8">
    <source>
        <dbReference type="Proteomes" id="UP000006346"/>
    </source>
</evidence>
<evidence type="ECO:0000256" key="3">
    <source>
        <dbReference type="ARBA" id="ARBA00022692"/>
    </source>
</evidence>
<comment type="subcellular location">
    <subcellularLocation>
        <location evidence="6">Cell membrane</location>
        <topology evidence="6">Multi-pass membrane protein</topology>
    </subcellularLocation>
    <subcellularLocation>
        <location evidence="1">Membrane</location>
        <topology evidence="1">Multi-pass membrane protein</topology>
    </subcellularLocation>
</comment>
<evidence type="ECO:0000256" key="2">
    <source>
        <dbReference type="ARBA" id="ARBA00009142"/>
    </source>
</evidence>
<accession>G7W9D4</accession>
<dbReference type="Proteomes" id="UP000006346">
    <property type="component" value="Chromosome"/>
</dbReference>
<dbReference type="HOGENOM" id="CLU_045498_0_0_9"/>
<keyword evidence="4 6" id="KW-1133">Transmembrane helix</keyword>
<reference evidence="8" key="1">
    <citation type="submission" date="2011-11" db="EMBL/GenBank/DDBJ databases">
        <title>Complete sequence of Desulfosporosinus orientis DSM 765.</title>
        <authorList>
            <person name="Lucas S."/>
            <person name="Han J."/>
            <person name="Lapidus A."/>
            <person name="Cheng J.-F."/>
            <person name="Goodwin L."/>
            <person name="Pitluck S."/>
            <person name="Peters L."/>
            <person name="Ovchinnikova G."/>
            <person name="Teshima H."/>
            <person name="Detter J.C."/>
            <person name="Han C."/>
            <person name="Tapia R."/>
            <person name="Land M."/>
            <person name="Hauser L."/>
            <person name="Kyrpides N."/>
            <person name="Ivanova N."/>
            <person name="Pagani I."/>
            <person name="Pester M."/>
            <person name="Spring S."/>
            <person name="Ollivier B."/>
            <person name="Rattei T."/>
            <person name="Klenk H.-P."/>
            <person name="Wagner M."/>
            <person name="Loy A."/>
            <person name="Woyke T."/>
        </authorList>
    </citation>
    <scope>NUCLEOTIDE SEQUENCE [LARGE SCALE GENOMIC DNA]</scope>
    <source>
        <strain evidence="8">ATCC 19365 / DSM 765 / NCIMB 8382 / VKM B-1628</strain>
    </source>
</reference>
<gene>
    <name evidence="7" type="ordered locus">Desor_3811</name>
</gene>
<feature type="transmembrane region" description="Helical" evidence="6">
    <location>
        <begin position="244"/>
        <end position="264"/>
    </location>
</feature>
<feature type="transmembrane region" description="Helical" evidence="6">
    <location>
        <begin position="12"/>
        <end position="39"/>
    </location>
</feature>
<dbReference type="STRING" id="768706.Desor_3811"/>
<dbReference type="InterPro" id="IPR051598">
    <property type="entry name" value="TSUP/Inactive_protease-like"/>
</dbReference>
<protein>
    <recommendedName>
        <fullName evidence="6">Probable membrane transporter protein</fullName>
    </recommendedName>
</protein>
<feature type="transmembrane region" description="Helical" evidence="6">
    <location>
        <begin position="205"/>
        <end position="223"/>
    </location>
</feature>
<dbReference type="PANTHER" id="PTHR43701:SF12">
    <property type="entry name" value="MEMBRANE TRANSPORTER PROTEIN YTNM-RELATED"/>
    <property type="match status" value="1"/>
</dbReference>
<evidence type="ECO:0000256" key="6">
    <source>
        <dbReference type="RuleBase" id="RU363041"/>
    </source>
</evidence>
<dbReference type="OrthoDB" id="9780109at2"/>
<organism evidence="7 8">
    <name type="scientific">Desulfosporosinus orientis (strain ATCC 19365 / DSM 765 / NCIMB 8382 / VKM B-1628 / Singapore I)</name>
    <name type="common">Desulfotomaculum orientis</name>
    <dbReference type="NCBI Taxonomy" id="768706"/>
    <lineage>
        <taxon>Bacteria</taxon>
        <taxon>Bacillati</taxon>
        <taxon>Bacillota</taxon>
        <taxon>Clostridia</taxon>
        <taxon>Eubacteriales</taxon>
        <taxon>Desulfitobacteriaceae</taxon>
        <taxon>Desulfosporosinus</taxon>
    </lineage>
</organism>
<dbReference type="PATRIC" id="fig|768706.3.peg.3853"/>
<keyword evidence="6" id="KW-1003">Cell membrane</keyword>
<keyword evidence="5 6" id="KW-0472">Membrane</keyword>
<keyword evidence="3 6" id="KW-0812">Transmembrane</keyword>
<dbReference type="Pfam" id="PF01925">
    <property type="entry name" value="TauE"/>
    <property type="match status" value="1"/>
</dbReference>
<dbReference type="PANTHER" id="PTHR43701">
    <property type="entry name" value="MEMBRANE TRANSPORTER PROTEIN MJ0441-RELATED"/>
    <property type="match status" value="1"/>
</dbReference>
<sequence>MHIFFPIAGMPVSIFMFLGLGGMVGLISGLFGVGGGFLLTPLLMMAGVSPAVATASDTNQIVAATASGTLAHSRNGNVDFKLGFFILVGGLLGGTYGTTLVSLLRSMGNFDFVVKILYVVMLGIVGSFMFFESVNSLRKNKTNQGAEANRKPALSWLMQNLPLKMSFKVSNIECSIVTLFIVGILIGIICALLGIGGGFIMVPVMYYMLGLPMFIAIGTNLFLEVFDTINITVAQGTVNHSVDLLLAMVLLVGSSLGAQVGARVGRLFKGEQLRVVFALIVLAVMVKMLFMLFAAPASLITLSGGH</sequence>
<feature type="transmembrane region" description="Helical" evidence="6">
    <location>
        <begin position="82"/>
        <end position="106"/>
    </location>
</feature>
<feature type="transmembrane region" description="Helical" evidence="6">
    <location>
        <begin position="112"/>
        <end position="131"/>
    </location>
</feature>
<reference evidence="7 8" key="2">
    <citation type="journal article" date="2012" name="J. Bacteriol.">
        <title>Complete genome sequences of Desulfosporosinus orientis DSM765T, Desulfosporosinus youngiae DSM17734T, Desulfosporosinus meridiei DSM13257T, and Desulfosporosinus acidiphilus DSM22704T.</title>
        <authorList>
            <person name="Pester M."/>
            <person name="Brambilla E."/>
            <person name="Alazard D."/>
            <person name="Rattei T."/>
            <person name="Weinmaier T."/>
            <person name="Han J."/>
            <person name="Lucas S."/>
            <person name="Lapidus A."/>
            <person name="Cheng J.F."/>
            <person name="Goodwin L."/>
            <person name="Pitluck S."/>
            <person name="Peters L."/>
            <person name="Ovchinnikova G."/>
            <person name="Teshima H."/>
            <person name="Detter J.C."/>
            <person name="Han C.S."/>
            <person name="Tapia R."/>
            <person name="Land M.L."/>
            <person name="Hauser L."/>
            <person name="Kyrpides N.C."/>
            <person name="Ivanova N.N."/>
            <person name="Pagani I."/>
            <person name="Huntmann M."/>
            <person name="Wei C.L."/>
            <person name="Davenport K.W."/>
            <person name="Daligault H."/>
            <person name="Chain P.S."/>
            <person name="Chen A."/>
            <person name="Mavromatis K."/>
            <person name="Markowitz V."/>
            <person name="Szeto E."/>
            <person name="Mikhailova N."/>
            <person name="Pati A."/>
            <person name="Wagner M."/>
            <person name="Woyke T."/>
            <person name="Ollivier B."/>
            <person name="Klenk H.P."/>
            <person name="Spring S."/>
            <person name="Loy A."/>
        </authorList>
    </citation>
    <scope>NUCLEOTIDE SEQUENCE [LARGE SCALE GENOMIC DNA]</scope>
    <source>
        <strain evidence="8">ATCC 19365 / DSM 765 / NCIMB 8382 / VKM B-1628</strain>
    </source>
</reference>
<evidence type="ECO:0000256" key="4">
    <source>
        <dbReference type="ARBA" id="ARBA00022989"/>
    </source>
</evidence>
<dbReference type="AlphaFoldDB" id="G7W9D4"/>
<evidence type="ECO:0000313" key="7">
    <source>
        <dbReference type="EMBL" id="AET69271.1"/>
    </source>
</evidence>
<feature type="transmembrane region" description="Helical" evidence="6">
    <location>
        <begin position="174"/>
        <end position="199"/>
    </location>
</feature>
<dbReference type="GO" id="GO:0005886">
    <property type="term" value="C:plasma membrane"/>
    <property type="evidence" value="ECO:0007669"/>
    <property type="project" value="UniProtKB-SubCell"/>
</dbReference>
<dbReference type="InterPro" id="IPR002781">
    <property type="entry name" value="TM_pro_TauE-like"/>
</dbReference>
<evidence type="ECO:0000256" key="1">
    <source>
        <dbReference type="ARBA" id="ARBA00004141"/>
    </source>
</evidence>
<evidence type="ECO:0000256" key="5">
    <source>
        <dbReference type="ARBA" id="ARBA00023136"/>
    </source>
</evidence>
<name>G7W9D4_DESOD</name>
<dbReference type="RefSeq" id="WP_014186078.1">
    <property type="nucleotide sequence ID" value="NC_016584.1"/>
</dbReference>
<proteinExistence type="inferred from homology"/>
<dbReference type="KEGG" id="dor:Desor_3811"/>
<feature type="transmembrane region" description="Helical" evidence="6">
    <location>
        <begin position="276"/>
        <end position="302"/>
    </location>
</feature>
<comment type="similarity">
    <text evidence="2 6">Belongs to the 4-toluene sulfonate uptake permease (TSUP) (TC 2.A.102) family.</text>
</comment>